<keyword evidence="3 6" id="KW-1133">Transmembrane helix</keyword>
<dbReference type="GO" id="GO:0016020">
    <property type="term" value="C:membrane"/>
    <property type="evidence" value="ECO:0007669"/>
    <property type="project" value="UniProtKB-SubCell"/>
</dbReference>
<dbReference type="KEGG" id="nfr:ERS450000_02249"/>
<accession>A0A0H5P3Z0</accession>
<evidence type="ECO:0000256" key="1">
    <source>
        <dbReference type="ARBA" id="ARBA00004141"/>
    </source>
</evidence>
<dbReference type="Pfam" id="PF05154">
    <property type="entry name" value="TM2"/>
    <property type="match status" value="1"/>
</dbReference>
<dbReference type="Proteomes" id="UP000057820">
    <property type="component" value="Chromosome 1"/>
</dbReference>
<evidence type="ECO:0000256" key="6">
    <source>
        <dbReference type="SAM" id="Phobius"/>
    </source>
</evidence>
<evidence type="ECO:0000313" key="8">
    <source>
        <dbReference type="EMBL" id="CRY77216.1"/>
    </source>
</evidence>
<organism evidence="8 9">
    <name type="scientific">Nocardia farcinica</name>
    <dbReference type="NCBI Taxonomy" id="37329"/>
    <lineage>
        <taxon>Bacteria</taxon>
        <taxon>Bacillati</taxon>
        <taxon>Actinomycetota</taxon>
        <taxon>Actinomycetes</taxon>
        <taxon>Mycobacteriales</taxon>
        <taxon>Nocardiaceae</taxon>
        <taxon>Nocardia</taxon>
    </lineage>
</organism>
<feature type="domain" description="TM2" evidence="7">
    <location>
        <begin position="113"/>
        <end position="165"/>
    </location>
</feature>
<keyword evidence="2 6" id="KW-0812">Transmembrane</keyword>
<feature type="region of interest" description="Disordered" evidence="5">
    <location>
        <begin position="1"/>
        <end position="108"/>
    </location>
</feature>
<reference evidence="9" key="1">
    <citation type="submission" date="2015-03" db="EMBL/GenBank/DDBJ databases">
        <authorList>
            <consortium name="Pathogen Informatics"/>
        </authorList>
    </citation>
    <scope>NUCLEOTIDE SEQUENCE [LARGE SCALE GENOMIC DNA]</scope>
    <source>
        <strain evidence="9">NCTC11134</strain>
    </source>
</reference>
<feature type="transmembrane region" description="Helical" evidence="6">
    <location>
        <begin position="117"/>
        <end position="135"/>
    </location>
</feature>
<feature type="transmembrane region" description="Helical" evidence="6">
    <location>
        <begin position="141"/>
        <end position="162"/>
    </location>
</feature>
<evidence type="ECO:0000256" key="3">
    <source>
        <dbReference type="ARBA" id="ARBA00022989"/>
    </source>
</evidence>
<evidence type="ECO:0000256" key="5">
    <source>
        <dbReference type="SAM" id="MobiDB-lite"/>
    </source>
</evidence>
<dbReference type="EMBL" id="LN868938">
    <property type="protein sequence ID" value="CRY77216.1"/>
    <property type="molecule type" value="Genomic_DNA"/>
</dbReference>
<evidence type="ECO:0000313" key="9">
    <source>
        <dbReference type="Proteomes" id="UP000057820"/>
    </source>
</evidence>
<gene>
    <name evidence="8" type="ORF">ERS450000_02249</name>
</gene>
<evidence type="ECO:0000256" key="4">
    <source>
        <dbReference type="ARBA" id="ARBA00023136"/>
    </source>
</evidence>
<comment type="subcellular location">
    <subcellularLocation>
        <location evidence="1">Membrane</location>
        <topology evidence="1">Multi-pass membrane protein</topology>
    </subcellularLocation>
</comment>
<dbReference type="InterPro" id="IPR007829">
    <property type="entry name" value="TM2"/>
</dbReference>
<proteinExistence type="predicted"/>
<protein>
    <submittedName>
        <fullName evidence="8">TM2 domain</fullName>
    </submittedName>
</protein>
<evidence type="ECO:0000259" key="7">
    <source>
        <dbReference type="Pfam" id="PF05154"/>
    </source>
</evidence>
<sequence>MTDPYQQNPGYGGPQYGPPGTGPDLSKGAGQQQPYGQQSDPYAQQPQQPYGQQSDPYAQQAAYGQQPYGQQPYGQPGYGQPGGYPPAPYPQGYNPNDPEAPYGRDPFGVPFSDKQKLTAGLLQIFLGGFGVGRFYTGYTGIAIAQIAVTWLTCGIGAIWPLVDGIMMLTGKVPDAQGRPLRD</sequence>
<dbReference type="RefSeq" id="WP_060592425.1">
    <property type="nucleotide sequence ID" value="NZ_CAACYE020000001.1"/>
</dbReference>
<evidence type="ECO:0000256" key="2">
    <source>
        <dbReference type="ARBA" id="ARBA00022692"/>
    </source>
</evidence>
<dbReference type="AlphaFoldDB" id="A0A0H5P3Z0"/>
<keyword evidence="4 6" id="KW-0472">Membrane</keyword>
<feature type="compositionally biased region" description="Low complexity" evidence="5">
    <location>
        <begin position="36"/>
        <end position="75"/>
    </location>
</feature>
<name>A0A0H5P3Z0_NOCFR</name>